<feature type="compositionally biased region" description="Basic and acidic residues" evidence="1">
    <location>
        <begin position="107"/>
        <end position="131"/>
    </location>
</feature>
<gene>
    <name evidence="2" type="ORF">C8Q71DRAFT_762972</name>
</gene>
<keyword evidence="3" id="KW-1185">Reference proteome</keyword>
<evidence type="ECO:0000313" key="3">
    <source>
        <dbReference type="Proteomes" id="UP000814176"/>
    </source>
</evidence>
<evidence type="ECO:0008006" key="4">
    <source>
        <dbReference type="Google" id="ProtNLM"/>
    </source>
</evidence>
<protein>
    <recommendedName>
        <fullName evidence="4">DUF1764-domain-containing protein</fullName>
    </recommendedName>
</protein>
<comment type="caution">
    <text evidence="2">The sequence shown here is derived from an EMBL/GenBank/DDBJ whole genome shotgun (WGS) entry which is preliminary data.</text>
</comment>
<dbReference type="InterPro" id="IPR013885">
    <property type="entry name" value="DUF1764_euk"/>
</dbReference>
<feature type="compositionally biased region" description="Low complexity" evidence="1">
    <location>
        <begin position="17"/>
        <end position="31"/>
    </location>
</feature>
<evidence type="ECO:0000256" key="1">
    <source>
        <dbReference type="SAM" id="MobiDB-lite"/>
    </source>
</evidence>
<dbReference type="RefSeq" id="XP_047778042.1">
    <property type="nucleotide sequence ID" value="XM_047923969.1"/>
</dbReference>
<feature type="region of interest" description="Disordered" evidence="1">
    <location>
        <begin position="1"/>
        <end position="81"/>
    </location>
</feature>
<name>A0ABQ8KEQ2_9APHY</name>
<dbReference type="EMBL" id="JADCUA010000012">
    <property type="protein sequence ID" value="KAH9835665.1"/>
    <property type="molecule type" value="Genomic_DNA"/>
</dbReference>
<feature type="region of interest" description="Disordered" evidence="1">
    <location>
        <begin position="95"/>
        <end position="131"/>
    </location>
</feature>
<proteinExistence type="predicted"/>
<dbReference type="GeneID" id="72004701"/>
<feature type="compositionally biased region" description="Basic residues" evidence="1">
    <location>
        <begin position="35"/>
        <end position="47"/>
    </location>
</feature>
<reference evidence="2 3" key="1">
    <citation type="journal article" date="2021" name="Environ. Microbiol.">
        <title>Gene family expansions and transcriptome signatures uncover fungal adaptations to wood decay.</title>
        <authorList>
            <person name="Hage H."/>
            <person name="Miyauchi S."/>
            <person name="Viragh M."/>
            <person name="Drula E."/>
            <person name="Min B."/>
            <person name="Chaduli D."/>
            <person name="Navarro D."/>
            <person name="Favel A."/>
            <person name="Norest M."/>
            <person name="Lesage-Meessen L."/>
            <person name="Balint B."/>
            <person name="Merenyi Z."/>
            <person name="de Eugenio L."/>
            <person name="Morin E."/>
            <person name="Martinez A.T."/>
            <person name="Baldrian P."/>
            <person name="Stursova M."/>
            <person name="Martinez M.J."/>
            <person name="Novotny C."/>
            <person name="Magnuson J.K."/>
            <person name="Spatafora J.W."/>
            <person name="Maurice S."/>
            <person name="Pangilinan J."/>
            <person name="Andreopoulos W."/>
            <person name="LaButti K."/>
            <person name="Hundley H."/>
            <person name="Na H."/>
            <person name="Kuo A."/>
            <person name="Barry K."/>
            <person name="Lipzen A."/>
            <person name="Henrissat B."/>
            <person name="Riley R."/>
            <person name="Ahrendt S."/>
            <person name="Nagy L.G."/>
            <person name="Grigoriev I.V."/>
            <person name="Martin F."/>
            <person name="Rosso M.N."/>
        </authorList>
    </citation>
    <scope>NUCLEOTIDE SEQUENCE [LARGE SCALE GENOMIC DNA]</scope>
    <source>
        <strain evidence="2 3">CIRM-BRFM 1785</strain>
    </source>
</reference>
<evidence type="ECO:0000313" key="2">
    <source>
        <dbReference type="EMBL" id="KAH9835665.1"/>
    </source>
</evidence>
<dbReference type="Pfam" id="PF08576">
    <property type="entry name" value="DUF1764"/>
    <property type="match status" value="1"/>
</dbReference>
<organism evidence="2 3">
    <name type="scientific">Rhodofomes roseus</name>
    <dbReference type="NCBI Taxonomy" id="34475"/>
    <lineage>
        <taxon>Eukaryota</taxon>
        <taxon>Fungi</taxon>
        <taxon>Dikarya</taxon>
        <taxon>Basidiomycota</taxon>
        <taxon>Agaricomycotina</taxon>
        <taxon>Agaricomycetes</taxon>
        <taxon>Polyporales</taxon>
        <taxon>Rhodofomes</taxon>
    </lineage>
</organism>
<sequence length="159" mass="17155">MPPSEIDDIFAAKTPGRAKAPVPVASSSAAEPPKKSKKNKKEKTAKRKRDDIDDSQPAKRRVPETVLDPSVNPTPAANVAVPTSVKAAKLAKLAAAPVATKKKRSKPDKDEETRFKDSRGNGPRQKTEEGYTIYKEDELGMSNSGGDTPLCPFDCDCCF</sequence>
<dbReference type="PANTHER" id="PTHR34066:SF1">
    <property type="entry name" value="DUF1764 FAMILY PROTEIN"/>
    <property type="match status" value="1"/>
</dbReference>
<dbReference type="PANTHER" id="PTHR34066">
    <property type="entry name" value="GROWTH FACTOR 2"/>
    <property type="match status" value="1"/>
</dbReference>
<dbReference type="Proteomes" id="UP000814176">
    <property type="component" value="Unassembled WGS sequence"/>
</dbReference>
<accession>A0ABQ8KEQ2</accession>